<comment type="similarity">
    <text evidence="2">Belongs to the binding-protein-dependent transport system permease family. FecCD subfamily.</text>
</comment>
<dbReference type="EMBL" id="AGWL01000002">
    <property type="protein sequence ID" value="EKU95662.1"/>
    <property type="molecule type" value="Genomic_DNA"/>
</dbReference>
<dbReference type="SUPFAM" id="SSF81345">
    <property type="entry name" value="ABC transporter involved in vitamin B12 uptake, BtuC"/>
    <property type="match status" value="1"/>
</dbReference>
<evidence type="ECO:0000256" key="1">
    <source>
        <dbReference type="ARBA" id="ARBA00004651"/>
    </source>
</evidence>
<comment type="subcellular location">
    <subcellularLocation>
        <location evidence="1">Cell membrane</location>
        <topology evidence="1">Multi-pass membrane protein</topology>
    </subcellularLocation>
</comment>
<evidence type="ECO:0000256" key="3">
    <source>
        <dbReference type="ARBA" id="ARBA00022448"/>
    </source>
</evidence>
<dbReference type="RefSeq" id="WP_007000666.1">
    <property type="nucleotide sequence ID" value="NZ_JH992955.1"/>
</dbReference>
<evidence type="ECO:0000256" key="5">
    <source>
        <dbReference type="ARBA" id="ARBA00022692"/>
    </source>
</evidence>
<keyword evidence="5 8" id="KW-0812">Transmembrane</keyword>
<proteinExistence type="inferred from homology"/>
<dbReference type="GO" id="GO:0022857">
    <property type="term" value="F:transmembrane transporter activity"/>
    <property type="evidence" value="ECO:0007669"/>
    <property type="project" value="InterPro"/>
</dbReference>
<accession>K9EXE8</accession>
<feature type="transmembrane region" description="Helical" evidence="8">
    <location>
        <begin position="61"/>
        <end position="80"/>
    </location>
</feature>
<keyword evidence="4" id="KW-1003">Cell membrane</keyword>
<evidence type="ECO:0000256" key="2">
    <source>
        <dbReference type="ARBA" id="ARBA00007935"/>
    </source>
</evidence>
<feature type="transmembrane region" description="Helical" evidence="8">
    <location>
        <begin position="273"/>
        <end position="291"/>
    </location>
</feature>
<dbReference type="STRING" id="202789.GCA_001457435_01686"/>
<evidence type="ECO:0000313" key="9">
    <source>
        <dbReference type="EMBL" id="EKU95662.1"/>
    </source>
</evidence>
<dbReference type="InterPro" id="IPR037294">
    <property type="entry name" value="ABC_BtuC-like"/>
</dbReference>
<sequence>MSQRRLRTIASALALAAAASLLAMWALTLGSLQLSFADVARSFFGADGFAAEVVREWRAPRVVGSLVFGAALGIAGALFQTITRNPLGSPDIIGFSAGSYTGVILARTILAGSFLSDSLGALLGGFATAAGVYLLSYRGGIAGSRLIVVGIGATAMLSSINTWLLLRARQEVALGAAMWGAGSINLASWSDVASPLVLLAASIPLLCAALRPLRQLELGDDVAAAHGLRVEPTRLGILGLGVALTAAVTAAAGPISFVALAAPQIARRTARGAGIPIFHSALTGAIILLAADMIGQHVPAQPVPAGAVTVIFGGLYLLWYLIGEGHRRGR</sequence>
<evidence type="ECO:0000256" key="7">
    <source>
        <dbReference type="ARBA" id="ARBA00023136"/>
    </source>
</evidence>
<dbReference type="Gene3D" id="1.10.3470.10">
    <property type="entry name" value="ABC transporter involved in vitamin B12 uptake, BtuC"/>
    <property type="match status" value="1"/>
</dbReference>
<name>K9EXE8_9ACTO</name>
<feature type="transmembrane region" description="Helical" evidence="8">
    <location>
        <begin position="118"/>
        <end position="135"/>
    </location>
</feature>
<protein>
    <submittedName>
        <fullName evidence="9">Uncharacterized protein</fullName>
    </submittedName>
</protein>
<feature type="transmembrane region" description="Helical" evidence="8">
    <location>
        <begin position="147"/>
        <end position="166"/>
    </location>
</feature>
<gene>
    <name evidence="9" type="ORF">HMPREF9233_00449</name>
</gene>
<keyword evidence="3" id="KW-0813">Transport</keyword>
<feature type="transmembrane region" description="Helical" evidence="8">
    <location>
        <begin position="237"/>
        <end position="261"/>
    </location>
</feature>
<evidence type="ECO:0000256" key="4">
    <source>
        <dbReference type="ARBA" id="ARBA00022475"/>
    </source>
</evidence>
<dbReference type="eggNOG" id="COG4779">
    <property type="taxonomic scope" value="Bacteria"/>
</dbReference>
<evidence type="ECO:0000256" key="8">
    <source>
        <dbReference type="SAM" id="Phobius"/>
    </source>
</evidence>
<evidence type="ECO:0000313" key="10">
    <source>
        <dbReference type="Proteomes" id="UP000009888"/>
    </source>
</evidence>
<dbReference type="GO" id="GO:0005886">
    <property type="term" value="C:plasma membrane"/>
    <property type="evidence" value="ECO:0007669"/>
    <property type="project" value="UniProtKB-SubCell"/>
</dbReference>
<dbReference type="PANTHER" id="PTHR30472:SF24">
    <property type="entry name" value="FERRIC ENTEROBACTIN TRANSPORT SYSTEM PERMEASE PROTEIN FEPG"/>
    <property type="match status" value="1"/>
</dbReference>
<dbReference type="CDD" id="cd06550">
    <property type="entry name" value="TM_ABC_iron-siderophores_like"/>
    <property type="match status" value="1"/>
</dbReference>
<dbReference type="HOGENOM" id="CLU_013016_1_1_11"/>
<dbReference type="PATRIC" id="fig|883066.3.peg.470"/>
<dbReference type="GO" id="GO:0033214">
    <property type="term" value="P:siderophore-iron import into cell"/>
    <property type="evidence" value="ECO:0007669"/>
    <property type="project" value="TreeGrafter"/>
</dbReference>
<dbReference type="Proteomes" id="UP000009888">
    <property type="component" value="Unassembled WGS sequence"/>
</dbReference>
<comment type="caution">
    <text evidence="9">The sequence shown here is derived from an EMBL/GenBank/DDBJ whole genome shotgun (WGS) entry which is preliminary data.</text>
</comment>
<dbReference type="InterPro" id="IPR000522">
    <property type="entry name" value="ABC_transptr_permease_BtuC"/>
</dbReference>
<dbReference type="AlphaFoldDB" id="K9EXE8"/>
<feature type="transmembrane region" description="Helical" evidence="8">
    <location>
        <begin position="92"/>
        <end position="112"/>
    </location>
</feature>
<organism evidence="9 10">
    <name type="scientific">Actinobaculum massiliense ACS-171-V-Col2</name>
    <dbReference type="NCBI Taxonomy" id="883066"/>
    <lineage>
        <taxon>Bacteria</taxon>
        <taxon>Bacillati</taxon>
        <taxon>Actinomycetota</taxon>
        <taxon>Actinomycetes</taxon>
        <taxon>Actinomycetales</taxon>
        <taxon>Actinomycetaceae</taxon>
        <taxon>Actinobaculum</taxon>
    </lineage>
</organism>
<feature type="transmembrane region" description="Helical" evidence="8">
    <location>
        <begin position="303"/>
        <end position="322"/>
    </location>
</feature>
<keyword evidence="6 8" id="KW-1133">Transmembrane helix</keyword>
<keyword evidence="10" id="KW-1185">Reference proteome</keyword>
<reference evidence="9 10" key="1">
    <citation type="submission" date="2012-09" db="EMBL/GenBank/DDBJ databases">
        <title>The Genome Sequence of Actinobaculum massiliae ACS-171-V-COL2.</title>
        <authorList>
            <consortium name="The Broad Institute Genome Sequencing Platform"/>
            <person name="Earl A."/>
            <person name="Ward D."/>
            <person name="Feldgarden M."/>
            <person name="Gevers D."/>
            <person name="Saerens B."/>
            <person name="Vaneechoutte M."/>
            <person name="Walker B."/>
            <person name="Young S.K."/>
            <person name="Zeng Q."/>
            <person name="Gargeya S."/>
            <person name="Fitzgerald M."/>
            <person name="Haas B."/>
            <person name="Abouelleil A."/>
            <person name="Alvarado L."/>
            <person name="Arachchi H.M."/>
            <person name="Berlin A."/>
            <person name="Chapman S.B."/>
            <person name="Goldberg J."/>
            <person name="Griggs A."/>
            <person name="Gujja S."/>
            <person name="Hansen M."/>
            <person name="Howarth C."/>
            <person name="Imamovic A."/>
            <person name="Larimer J."/>
            <person name="McCowen C."/>
            <person name="Montmayeur A."/>
            <person name="Murphy C."/>
            <person name="Neiman D."/>
            <person name="Pearson M."/>
            <person name="Priest M."/>
            <person name="Roberts A."/>
            <person name="Saif S."/>
            <person name="Shea T."/>
            <person name="Sisk P."/>
            <person name="Sykes S."/>
            <person name="Wortman J."/>
            <person name="Nusbaum C."/>
            <person name="Birren B."/>
        </authorList>
    </citation>
    <scope>NUCLEOTIDE SEQUENCE [LARGE SCALE GENOMIC DNA]</scope>
    <source>
        <strain evidence="10">ACS-171-V-Col2</strain>
    </source>
</reference>
<evidence type="ECO:0000256" key="6">
    <source>
        <dbReference type="ARBA" id="ARBA00022989"/>
    </source>
</evidence>
<dbReference type="PANTHER" id="PTHR30472">
    <property type="entry name" value="FERRIC ENTEROBACTIN TRANSPORT SYSTEM PERMEASE PROTEIN"/>
    <property type="match status" value="1"/>
</dbReference>
<keyword evidence="7 8" id="KW-0472">Membrane</keyword>
<dbReference type="Pfam" id="PF01032">
    <property type="entry name" value="FecCD"/>
    <property type="match status" value="1"/>
</dbReference>